<gene>
    <name evidence="4" type="ORF">PV09_06937</name>
</gene>
<dbReference type="Proteomes" id="UP000053259">
    <property type="component" value="Unassembled WGS sequence"/>
</dbReference>
<dbReference type="HOGENOM" id="CLU_027147_2_0_1"/>
<organism evidence="4 5">
    <name type="scientific">Verruconis gallopava</name>
    <dbReference type="NCBI Taxonomy" id="253628"/>
    <lineage>
        <taxon>Eukaryota</taxon>
        <taxon>Fungi</taxon>
        <taxon>Dikarya</taxon>
        <taxon>Ascomycota</taxon>
        <taxon>Pezizomycotina</taxon>
        <taxon>Dothideomycetes</taxon>
        <taxon>Pleosporomycetidae</taxon>
        <taxon>Venturiales</taxon>
        <taxon>Sympoventuriaceae</taxon>
        <taxon>Verruconis</taxon>
    </lineage>
</organism>
<sequence>MPLITISGFPCSGKTYRSKQLEDYFRSKIAQSDDPRISKISVHHLNEESLGLSRDVYNTPRLEKDARATEMSAVKRYLSRDSVVIADGLNYIKGYRYQLHCEAKAVQTPSCVIHVGTPADKCRELHAARLKENSPLAYPEADFENLIYRYEEPNGMTRWDSPLFTVLFEDETPPFDKIWEAMIGSSGQVKVVRPNAATVLKPATEQNYLYELDKATSDILAEISAWQKDHAGESGGEVKVSGVDDAIQLPTHPLSLPQLQRMRRQFIALNRQHTLEKARIRQLFVDYLNDAFGR</sequence>
<dbReference type="InterPro" id="IPR013641">
    <property type="entry name" value="KTI12/PSTK"/>
</dbReference>
<dbReference type="GeneID" id="27314910"/>
<dbReference type="Gene3D" id="3.40.50.300">
    <property type="entry name" value="P-loop containing nucleotide triphosphate hydrolases"/>
    <property type="match status" value="1"/>
</dbReference>
<dbReference type="EMBL" id="KN847553">
    <property type="protein sequence ID" value="KIW01764.1"/>
    <property type="molecule type" value="Genomic_DNA"/>
</dbReference>
<evidence type="ECO:0000313" key="4">
    <source>
        <dbReference type="EMBL" id="KIW01764.1"/>
    </source>
</evidence>
<accession>A0A0D2ARD8</accession>
<dbReference type="GO" id="GO:0005524">
    <property type="term" value="F:ATP binding"/>
    <property type="evidence" value="ECO:0007669"/>
    <property type="project" value="UniProtKB-KW"/>
</dbReference>
<evidence type="ECO:0000313" key="5">
    <source>
        <dbReference type="Proteomes" id="UP000053259"/>
    </source>
</evidence>
<dbReference type="RefSeq" id="XP_016211633.1">
    <property type="nucleotide sequence ID" value="XM_016360647.1"/>
</dbReference>
<keyword evidence="1" id="KW-0547">Nucleotide-binding</keyword>
<protein>
    <recommendedName>
        <fullName evidence="6">Chromatin associated protein KTI12</fullName>
    </recommendedName>
</protein>
<dbReference type="PANTHER" id="PTHR12435">
    <property type="match status" value="1"/>
</dbReference>
<dbReference type="SUPFAM" id="SSF52540">
    <property type="entry name" value="P-loop containing nucleoside triphosphate hydrolases"/>
    <property type="match status" value="1"/>
</dbReference>
<dbReference type="InterPro" id="IPR027417">
    <property type="entry name" value="P-loop_NTPase"/>
</dbReference>
<keyword evidence="2" id="KW-0067">ATP-binding</keyword>
<name>A0A0D2ARD8_9PEZI</name>
<evidence type="ECO:0000256" key="1">
    <source>
        <dbReference type="ARBA" id="ARBA00022741"/>
    </source>
</evidence>
<dbReference type="STRING" id="253628.A0A0D2ARD8"/>
<comment type="similarity">
    <text evidence="3">Belongs to the KTI12 family.</text>
</comment>
<evidence type="ECO:0000256" key="2">
    <source>
        <dbReference type="ARBA" id="ARBA00022840"/>
    </source>
</evidence>
<evidence type="ECO:0000256" key="3">
    <source>
        <dbReference type="ARBA" id="ARBA00025768"/>
    </source>
</evidence>
<keyword evidence="5" id="KW-1185">Reference proteome</keyword>
<dbReference type="OrthoDB" id="9972657at2759"/>
<evidence type="ECO:0008006" key="6">
    <source>
        <dbReference type="Google" id="ProtNLM"/>
    </source>
</evidence>
<dbReference type="FunCoup" id="A0A0D2ARD8">
    <property type="interactions" value="644"/>
</dbReference>
<dbReference type="InParanoid" id="A0A0D2ARD8"/>
<dbReference type="AlphaFoldDB" id="A0A0D2ARD8"/>
<reference evidence="4 5" key="1">
    <citation type="submission" date="2015-01" db="EMBL/GenBank/DDBJ databases">
        <title>The Genome Sequence of Ochroconis gallopava CBS43764.</title>
        <authorList>
            <consortium name="The Broad Institute Genomics Platform"/>
            <person name="Cuomo C."/>
            <person name="de Hoog S."/>
            <person name="Gorbushina A."/>
            <person name="Stielow B."/>
            <person name="Teixiera M."/>
            <person name="Abouelleil A."/>
            <person name="Chapman S.B."/>
            <person name="Priest M."/>
            <person name="Young S.K."/>
            <person name="Wortman J."/>
            <person name="Nusbaum C."/>
            <person name="Birren B."/>
        </authorList>
    </citation>
    <scope>NUCLEOTIDE SEQUENCE [LARGE SCALE GENOMIC DNA]</scope>
    <source>
        <strain evidence="4 5">CBS 43764</strain>
    </source>
</reference>
<dbReference type="VEuPathDB" id="FungiDB:PV09_06937"/>
<dbReference type="Pfam" id="PF08433">
    <property type="entry name" value="KTI12"/>
    <property type="match status" value="1"/>
</dbReference>
<proteinExistence type="inferred from homology"/>